<accession>A0A972FKJ4</accession>
<proteinExistence type="predicted"/>
<organism evidence="1 2">
    <name type="scientific">Flavobacterium silvaticum</name>
    <dbReference type="NCBI Taxonomy" id="1852020"/>
    <lineage>
        <taxon>Bacteria</taxon>
        <taxon>Pseudomonadati</taxon>
        <taxon>Bacteroidota</taxon>
        <taxon>Flavobacteriia</taxon>
        <taxon>Flavobacteriales</taxon>
        <taxon>Flavobacteriaceae</taxon>
        <taxon>Flavobacterium</taxon>
    </lineage>
</organism>
<dbReference type="Pfam" id="PF11236">
    <property type="entry name" value="DUF3037"/>
    <property type="match status" value="1"/>
</dbReference>
<gene>
    <name evidence="1" type="ORF">G6047_04970</name>
</gene>
<keyword evidence="2" id="KW-1185">Reference proteome</keyword>
<name>A0A972FKJ4_9FLAO</name>
<dbReference type="EMBL" id="JAAMPU010000100">
    <property type="protein sequence ID" value="NMH27377.1"/>
    <property type="molecule type" value="Genomic_DNA"/>
</dbReference>
<reference evidence="1" key="1">
    <citation type="submission" date="2020-02" db="EMBL/GenBank/DDBJ databases">
        <title>Flavobacterium sp. genome.</title>
        <authorList>
            <person name="Jung H.S."/>
            <person name="Baek J.H."/>
            <person name="Jeon C.O."/>
        </authorList>
    </citation>
    <scope>NUCLEOTIDE SEQUENCE</scope>
    <source>
        <strain evidence="1">SE-s28</strain>
    </source>
</reference>
<sequence length="129" mass="14637">MTPELHVYEYAVIRVVPSPEREEFLNAGVILFCKRKKFLKAICKLDTNRFEAAFPNCDCETEVIRKNLESIVKIADGEKNSGPIAAMELSERFRWLTAVRSTIIQSSRPHPGLTDDPEATLRNLMTNLA</sequence>
<dbReference type="RefSeq" id="WP_169526378.1">
    <property type="nucleotide sequence ID" value="NZ_JAAMPU010000100.1"/>
</dbReference>
<evidence type="ECO:0000313" key="1">
    <source>
        <dbReference type="EMBL" id="NMH27377.1"/>
    </source>
</evidence>
<dbReference type="InterPro" id="IPR021398">
    <property type="entry name" value="DUF3037"/>
</dbReference>
<evidence type="ECO:0000313" key="2">
    <source>
        <dbReference type="Proteomes" id="UP000712080"/>
    </source>
</evidence>
<dbReference type="AlphaFoldDB" id="A0A972FKJ4"/>
<dbReference type="Proteomes" id="UP000712080">
    <property type="component" value="Unassembled WGS sequence"/>
</dbReference>
<protein>
    <submittedName>
        <fullName evidence="1">DUF3037 domain-containing protein</fullName>
    </submittedName>
</protein>
<comment type="caution">
    <text evidence="1">The sequence shown here is derived from an EMBL/GenBank/DDBJ whole genome shotgun (WGS) entry which is preliminary data.</text>
</comment>